<comment type="catalytic activity">
    <reaction evidence="1 10">
        <text>Endonucleolytic cleavage of DNA to give random double-stranded fragments with terminal 5'-phosphates, ATP is simultaneously hydrolyzed.</text>
        <dbReference type="EC" id="3.1.21.3"/>
    </reaction>
</comment>
<evidence type="ECO:0000256" key="4">
    <source>
        <dbReference type="ARBA" id="ARBA00022741"/>
    </source>
</evidence>
<protein>
    <recommendedName>
        <fullName evidence="10">Type I restriction enzyme endonuclease subunit</fullName>
        <shortName evidence="10">R protein</shortName>
        <ecNumber evidence="10">3.1.21.3</ecNumber>
    </recommendedName>
</protein>
<evidence type="ECO:0000256" key="10">
    <source>
        <dbReference type="RuleBase" id="RU364115"/>
    </source>
</evidence>
<dbReference type="InterPro" id="IPR004473">
    <property type="entry name" value="Restrct_endonuc_typeI_HsdR"/>
</dbReference>
<keyword evidence="8 10" id="KW-0067">ATP-binding</keyword>
<evidence type="ECO:0000256" key="9">
    <source>
        <dbReference type="ARBA" id="ARBA00023125"/>
    </source>
</evidence>
<dbReference type="PROSITE" id="PS51192">
    <property type="entry name" value="HELICASE_ATP_BIND_1"/>
    <property type="match status" value="1"/>
</dbReference>
<dbReference type="InterPro" id="IPR014001">
    <property type="entry name" value="Helicase_ATP-bd"/>
</dbReference>
<dbReference type="SUPFAM" id="SSF52540">
    <property type="entry name" value="P-loop containing nucleoside triphosphate hydrolases"/>
    <property type="match status" value="1"/>
</dbReference>
<sequence length="1040" mass="117735">MNDVGQPERATQNRVIALFREELGYRYLGDWTDRDDNSNIEEGLLTDYLTKSGYTPAQISKAIYDLRTEADNHSRGLYGNNQKVYSLLRYGVDVKIEAGKVTDKVHLINWDEPTKNDFAIAEEVTLKGNHERRPDIVLYINGIAVGLLELKNSRVSIGDGIRQSLSNQLPEFNEWFFSTIQFIFAGNDSEGLQYGTIGTPEKYFLKWKEDEEDNTRFKLDKYLLKMCAKERLIEVMHDFVLFDGGVKKLPRAHQYFGVKAAQQHAHQRKGGIIWHTQGSGKSIVMVLLAKWILENKPNARVAILTDRDELDKQIERVFTDAGVVIERTSSGRDLMNQLGQATPRLLCSLIHKFGQKDVNDFDAFIKELEAQPSQTVGEVFVFVDECHRTQSGRLHRVMKAMMPNAVFIGFTGTPLLKKDKQTSLEVFGGYIHTYKFSEGVEDGVVLDLVYEARDIDQRLGSVDKIDAWFEAKTKGLNDWQKAELKTQWGTMQNVLSSKSRMDRVLSDIVFDFSVKPRLSSERGNAILVASSIYEACKYFSLFQKTPFKGKCAVVTSYNPQTRDVTLEETGANTETDKQFIFNTYTALLKDVEAKPGMTKTETYEEWAKNLFTKEPSNMKLLVVVDKLLTGFDAPPCTYLYIDKSMQDHGLFQAICRVNRLDGEDKDFGYIVDYKDLFKKVENAIAVYTSELDHSAGGVDPEVLLQDRLKKGKERLDNALEALPLLCEPVEPPKGEFEHIRYFCGNTEIATDLKQREPQRAALYKATVALVRAYANISDELEAAGYSGADITRIKEQLKRYLDLRDIIRKASGETLDLKAYEADMRHLIDTYIEADEPRKISPFDNMGLLELIVKTGIANAIATQLGGLKGNKNAVAETIENNVRRKIIKEHLNDPAYYDKMSALLNEIIAARRSKAIAYEEYLRRIAELANRVEAGQAEDMPDELNTPGRRALYNNLKPETIDGGASVGAESMASYGNATNDDVLKLAVKIDETVKSTRPDGWRGVQARERVIKAALYGILKNEAEVERIFLIIKQQKEY</sequence>
<dbReference type="PANTHER" id="PTHR30195">
    <property type="entry name" value="TYPE I SITE-SPECIFIC DEOXYRIBONUCLEASE PROTEIN SUBUNIT M AND R"/>
    <property type="match status" value="1"/>
</dbReference>
<feature type="domain" description="Helicase ATP-binding" evidence="11">
    <location>
        <begin position="262"/>
        <end position="432"/>
    </location>
</feature>
<keyword evidence="3" id="KW-0540">Nuclease</keyword>
<evidence type="ECO:0000313" key="12">
    <source>
        <dbReference type="EMBL" id="MDT7043477.1"/>
    </source>
</evidence>
<dbReference type="CDD" id="cd22332">
    <property type="entry name" value="HsdR_N"/>
    <property type="match status" value="1"/>
</dbReference>
<keyword evidence="7 10" id="KW-0378">Hydrolase</keyword>
<evidence type="ECO:0000256" key="5">
    <source>
        <dbReference type="ARBA" id="ARBA00022747"/>
    </source>
</evidence>
<dbReference type="InterPro" id="IPR055180">
    <property type="entry name" value="HsdR_RecA-like_helicase_dom_2"/>
</dbReference>
<keyword evidence="6" id="KW-0255">Endonuclease</keyword>
<dbReference type="SMART" id="SM00487">
    <property type="entry name" value="DEXDc"/>
    <property type="match status" value="1"/>
</dbReference>
<accession>A0ABU3KAR3</accession>
<comment type="caution">
    <text evidence="12">The sequence shown here is derived from an EMBL/GenBank/DDBJ whole genome shotgun (WGS) entry which is preliminary data.</text>
</comment>
<dbReference type="RefSeq" id="WP_313834044.1">
    <property type="nucleotide sequence ID" value="NZ_JAQOUE010000001.1"/>
</dbReference>
<keyword evidence="13" id="KW-1185">Reference proteome</keyword>
<keyword evidence="5 10" id="KW-0680">Restriction system</keyword>
<evidence type="ECO:0000256" key="7">
    <source>
        <dbReference type="ARBA" id="ARBA00022801"/>
    </source>
</evidence>
<dbReference type="Gene3D" id="3.90.1570.50">
    <property type="match status" value="1"/>
</dbReference>
<dbReference type="EMBL" id="JAQOUE010000001">
    <property type="protein sequence ID" value="MDT7043477.1"/>
    <property type="molecule type" value="Genomic_DNA"/>
</dbReference>
<proteinExistence type="inferred from homology"/>
<evidence type="ECO:0000256" key="6">
    <source>
        <dbReference type="ARBA" id="ARBA00022759"/>
    </source>
</evidence>
<dbReference type="Pfam" id="PF04313">
    <property type="entry name" value="HSDR_N"/>
    <property type="match status" value="1"/>
</dbReference>
<dbReference type="Proteomes" id="UP001250932">
    <property type="component" value="Unassembled WGS sequence"/>
</dbReference>
<gene>
    <name evidence="12" type="ORF">PPG34_14055</name>
</gene>
<evidence type="ECO:0000259" key="11">
    <source>
        <dbReference type="PROSITE" id="PS51192"/>
    </source>
</evidence>
<comment type="function">
    <text evidence="10">Subunit R is required for both nuclease and ATPase activities, but not for modification.</text>
</comment>
<evidence type="ECO:0000256" key="2">
    <source>
        <dbReference type="ARBA" id="ARBA00008598"/>
    </source>
</evidence>
<keyword evidence="9 10" id="KW-0238">DNA-binding</keyword>
<reference evidence="12 13" key="1">
    <citation type="journal article" date="2023" name="ISME J.">
        <title>Cultivation and genomic characterization of novel and ubiquitous marine nitrite-oxidizing bacteria from the Nitrospirales.</title>
        <authorList>
            <person name="Mueller A.J."/>
            <person name="Daebeler A."/>
            <person name="Herbold C.W."/>
            <person name="Kirkegaard R.H."/>
            <person name="Daims H."/>
        </authorList>
    </citation>
    <scope>NUCLEOTIDE SEQUENCE [LARGE SCALE GENOMIC DNA]</scope>
    <source>
        <strain evidence="12 13">EB</strain>
    </source>
</reference>
<organism evidence="12 13">
    <name type="scientific">Candidatus Nitronereus thalassa</name>
    <dbReference type="NCBI Taxonomy" id="3020898"/>
    <lineage>
        <taxon>Bacteria</taxon>
        <taxon>Pseudomonadati</taxon>
        <taxon>Nitrospirota</taxon>
        <taxon>Nitrospiria</taxon>
        <taxon>Nitrospirales</taxon>
        <taxon>Nitrospiraceae</taxon>
        <taxon>Candidatus Nitronereus</taxon>
    </lineage>
</organism>
<evidence type="ECO:0000256" key="8">
    <source>
        <dbReference type="ARBA" id="ARBA00022840"/>
    </source>
</evidence>
<evidence type="ECO:0000313" key="13">
    <source>
        <dbReference type="Proteomes" id="UP001250932"/>
    </source>
</evidence>
<dbReference type="InterPro" id="IPR027417">
    <property type="entry name" value="P-loop_NTPase"/>
</dbReference>
<dbReference type="NCBIfam" id="TIGR00348">
    <property type="entry name" value="hsdR"/>
    <property type="match status" value="1"/>
</dbReference>
<dbReference type="Pfam" id="PF18766">
    <property type="entry name" value="SWI2_SNF2"/>
    <property type="match status" value="1"/>
</dbReference>
<dbReference type="InterPro" id="IPR051268">
    <property type="entry name" value="Type-I_R_enzyme_R_subunit"/>
</dbReference>
<dbReference type="EC" id="3.1.21.3" evidence="10"/>
<evidence type="ECO:0000256" key="1">
    <source>
        <dbReference type="ARBA" id="ARBA00000851"/>
    </source>
</evidence>
<keyword evidence="4 10" id="KW-0547">Nucleotide-binding</keyword>
<dbReference type="InterPro" id="IPR007409">
    <property type="entry name" value="Restrct_endonuc_type1_HsdR_N"/>
</dbReference>
<dbReference type="Pfam" id="PF22679">
    <property type="entry name" value="T1R_D3-like"/>
    <property type="match status" value="1"/>
</dbReference>
<comment type="similarity">
    <text evidence="2 10">Belongs to the HsdR family.</text>
</comment>
<dbReference type="CDD" id="cd18800">
    <property type="entry name" value="SF2_C_EcoR124I-like"/>
    <property type="match status" value="1"/>
</dbReference>
<comment type="subunit">
    <text evidence="10">The type I restriction/modification system is composed of three polypeptides R, M and S.</text>
</comment>
<dbReference type="Gene3D" id="3.40.50.300">
    <property type="entry name" value="P-loop containing nucleotide triphosphate hydrolases"/>
    <property type="match status" value="2"/>
</dbReference>
<evidence type="ECO:0000256" key="3">
    <source>
        <dbReference type="ARBA" id="ARBA00022722"/>
    </source>
</evidence>
<dbReference type="GO" id="GO:0009035">
    <property type="term" value="F:type I site-specific deoxyribonuclease activity"/>
    <property type="evidence" value="ECO:0007669"/>
    <property type="project" value="UniProtKB-EC"/>
</dbReference>
<dbReference type="PANTHER" id="PTHR30195:SF15">
    <property type="entry name" value="TYPE I RESTRICTION ENZYME HINDI ENDONUCLEASE SUBUNIT"/>
    <property type="match status" value="1"/>
</dbReference>
<dbReference type="CDD" id="cd18030">
    <property type="entry name" value="DEXHc_RE_I_HsdR"/>
    <property type="match status" value="1"/>
</dbReference>
<dbReference type="InterPro" id="IPR040980">
    <property type="entry name" value="SWI2_SNF2"/>
</dbReference>
<name>A0ABU3KAR3_9BACT</name>